<proteinExistence type="predicted"/>
<dbReference type="AlphaFoldDB" id="A0A4U0V8C3"/>
<dbReference type="PANTHER" id="PTHR47784">
    <property type="entry name" value="STEROL UPTAKE CONTROL PROTEIN 2"/>
    <property type="match status" value="1"/>
</dbReference>
<organism evidence="1 2">
    <name type="scientific">Friedmanniomyces endolithicus</name>
    <dbReference type="NCBI Taxonomy" id="329885"/>
    <lineage>
        <taxon>Eukaryota</taxon>
        <taxon>Fungi</taxon>
        <taxon>Dikarya</taxon>
        <taxon>Ascomycota</taxon>
        <taxon>Pezizomycotina</taxon>
        <taxon>Dothideomycetes</taxon>
        <taxon>Dothideomycetidae</taxon>
        <taxon>Mycosphaerellales</taxon>
        <taxon>Teratosphaeriaceae</taxon>
        <taxon>Friedmanniomyces</taxon>
    </lineage>
</organism>
<dbReference type="GO" id="GO:0001228">
    <property type="term" value="F:DNA-binding transcription activator activity, RNA polymerase II-specific"/>
    <property type="evidence" value="ECO:0007669"/>
    <property type="project" value="TreeGrafter"/>
</dbReference>
<dbReference type="OrthoDB" id="3546279at2759"/>
<dbReference type="EMBL" id="NAJP01000013">
    <property type="protein sequence ID" value="TKA45027.1"/>
    <property type="molecule type" value="Genomic_DNA"/>
</dbReference>
<gene>
    <name evidence="1" type="ORF">B0A54_03321</name>
</gene>
<evidence type="ECO:0000313" key="1">
    <source>
        <dbReference type="EMBL" id="TKA45027.1"/>
    </source>
</evidence>
<dbReference type="InterPro" id="IPR053157">
    <property type="entry name" value="Sterol_Uptake_Regulator"/>
</dbReference>
<evidence type="ECO:0000313" key="2">
    <source>
        <dbReference type="Proteomes" id="UP000310066"/>
    </source>
</evidence>
<sequence>MTLLGSKKSRKGCTQCKHRRVKCTEESPASRDTKTEEPLPTTTNEWLQEMELMHHYSTVLSKEPLLYVLALIITSPTCRRPLQIICSYALILQDVAELWQTYIPSQALTHPHLLHGLLAFSALNLADLHRGNPRAAHYLTICDKHQSVAIAALRNTLASPGVNITPENSASLFALAATLSISSMARSCAVANAQTAVPRFFSVEEIAEAVFLTKGMREVTGLTMGFVLDTPIGIMLTSHSMEDEAGVDPESARLPVAVRERFEALRWMLRDRCTASTLATNSKSGSDSHSDDPDTLETCEKALEDLEEIYRNLRYFKRKGRLQNGHLWRWPAMVPLPFAHLLAARHPPTLIIVAHFAAATVCLRRAWFVRDWGEYALEGIARALEHDPEMSRWLEWPREQLGKEMEGVVGDVDERTR</sequence>
<dbReference type="Proteomes" id="UP000310066">
    <property type="component" value="Unassembled WGS sequence"/>
</dbReference>
<accession>A0A4U0V8C3</accession>
<dbReference type="PANTHER" id="PTHR47784:SF5">
    <property type="entry name" value="STEROL UPTAKE CONTROL PROTEIN 2"/>
    <property type="match status" value="1"/>
</dbReference>
<comment type="caution">
    <text evidence="1">The sequence shown here is derived from an EMBL/GenBank/DDBJ whole genome shotgun (WGS) entry which is preliminary data.</text>
</comment>
<name>A0A4U0V8C3_9PEZI</name>
<reference evidence="1 2" key="1">
    <citation type="submission" date="2017-03" db="EMBL/GenBank/DDBJ databases">
        <title>Genomes of endolithic fungi from Antarctica.</title>
        <authorList>
            <person name="Coleine C."/>
            <person name="Masonjones S."/>
            <person name="Stajich J.E."/>
        </authorList>
    </citation>
    <scope>NUCLEOTIDE SEQUENCE [LARGE SCALE GENOMIC DNA]</scope>
    <source>
        <strain evidence="1 2">CCFEE 5311</strain>
    </source>
</reference>
<evidence type="ECO:0008006" key="3">
    <source>
        <dbReference type="Google" id="ProtNLM"/>
    </source>
</evidence>
<dbReference type="STRING" id="329885.A0A4U0V8C3"/>
<protein>
    <recommendedName>
        <fullName evidence="3">Zn(2)-C6 fungal-type domain-containing protein</fullName>
    </recommendedName>
</protein>